<dbReference type="SMART" id="SM00448">
    <property type="entry name" value="REC"/>
    <property type="match status" value="1"/>
</dbReference>
<evidence type="ECO:0000256" key="3">
    <source>
        <dbReference type="PROSITE-ProRule" id="PRU01091"/>
    </source>
</evidence>
<dbReference type="Proteomes" id="UP000482800">
    <property type="component" value="Unassembled WGS sequence"/>
</dbReference>
<dbReference type="InterPro" id="IPR016032">
    <property type="entry name" value="Sig_transdc_resp-reg_C-effctor"/>
</dbReference>
<keyword evidence="7" id="KW-1185">Reference proteome</keyword>
<dbReference type="Pfam" id="PF00072">
    <property type="entry name" value="Response_reg"/>
    <property type="match status" value="1"/>
</dbReference>
<dbReference type="PANTHER" id="PTHR48111">
    <property type="entry name" value="REGULATOR OF RPOS"/>
    <property type="match status" value="1"/>
</dbReference>
<keyword evidence="1 3" id="KW-0238">DNA-binding</keyword>
<evidence type="ECO:0000313" key="7">
    <source>
        <dbReference type="Proteomes" id="UP000482800"/>
    </source>
</evidence>
<organism evidence="6 7">
    <name type="scientific">Phytohabitans houttuyneae</name>
    <dbReference type="NCBI Taxonomy" id="1076126"/>
    <lineage>
        <taxon>Bacteria</taxon>
        <taxon>Bacillati</taxon>
        <taxon>Actinomycetota</taxon>
        <taxon>Actinomycetes</taxon>
        <taxon>Micromonosporales</taxon>
        <taxon>Micromonosporaceae</taxon>
    </lineage>
</organism>
<reference evidence="6 7" key="1">
    <citation type="submission" date="2020-03" db="EMBL/GenBank/DDBJ databases">
        <title>Whole genome shotgun sequence of Phytohabitans houttuyneae NBRC 108639.</title>
        <authorList>
            <person name="Komaki H."/>
            <person name="Tamura T."/>
        </authorList>
    </citation>
    <scope>NUCLEOTIDE SEQUENCE [LARGE SCALE GENOMIC DNA]</scope>
    <source>
        <strain evidence="6 7">NBRC 108639</strain>
    </source>
</reference>
<evidence type="ECO:0000256" key="2">
    <source>
        <dbReference type="PROSITE-ProRule" id="PRU00169"/>
    </source>
</evidence>
<keyword evidence="2" id="KW-0597">Phosphoprotein</keyword>
<dbReference type="GO" id="GO:0005829">
    <property type="term" value="C:cytosol"/>
    <property type="evidence" value="ECO:0007669"/>
    <property type="project" value="TreeGrafter"/>
</dbReference>
<comment type="caution">
    <text evidence="6">The sequence shown here is derived from an EMBL/GenBank/DDBJ whole genome shotgun (WGS) entry which is preliminary data.</text>
</comment>
<dbReference type="EMBL" id="BLPF01000004">
    <property type="protein sequence ID" value="GFJ85595.1"/>
    <property type="molecule type" value="Genomic_DNA"/>
</dbReference>
<dbReference type="SMART" id="SM00862">
    <property type="entry name" value="Trans_reg_C"/>
    <property type="match status" value="1"/>
</dbReference>
<dbReference type="GO" id="GO:0000976">
    <property type="term" value="F:transcription cis-regulatory region binding"/>
    <property type="evidence" value="ECO:0007669"/>
    <property type="project" value="TreeGrafter"/>
</dbReference>
<reference evidence="6 7" key="2">
    <citation type="submission" date="2020-03" db="EMBL/GenBank/DDBJ databases">
        <authorList>
            <person name="Ichikawa N."/>
            <person name="Kimura A."/>
            <person name="Kitahashi Y."/>
            <person name="Uohara A."/>
        </authorList>
    </citation>
    <scope>NUCLEOTIDE SEQUENCE [LARGE SCALE GENOMIC DNA]</scope>
    <source>
        <strain evidence="6 7">NBRC 108639</strain>
    </source>
</reference>
<dbReference type="InterPro" id="IPR001789">
    <property type="entry name" value="Sig_transdc_resp-reg_receiver"/>
</dbReference>
<dbReference type="AlphaFoldDB" id="A0A6V8KYJ5"/>
<dbReference type="PROSITE" id="PS51755">
    <property type="entry name" value="OMPR_PHOB"/>
    <property type="match status" value="1"/>
</dbReference>
<evidence type="ECO:0000259" key="4">
    <source>
        <dbReference type="PROSITE" id="PS50110"/>
    </source>
</evidence>
<dbReference type="InterPro" id="IPR039420">
    <property type="entry name" value="WalR-like"/>
</dbReference>
<proteinExistence type="predicted"/>
<dbReference type="PANTHER" id="PTHR48111:SF28">
    <property type="entry name" value="TRANSCRIPTIONAL REGULATORY PROTEIN TCRX-RELATED"/>
    <property type="match status" value="1"/>
</dbReference>
<feature type="modified residue" description="4-aspartylphosphate" evidence="2">
    <location>
        <position position="70"/>
    </location>
</feature>
<dbReference type="GO" id="GO:0032993">
    <property type="term" value="C:protein-DNA complex"/>
    <property type="evidence" value="ECO:0007669"/>
    <property type="project" value="TreeGrafter"/>
</dbReference>
<evidence type="ECO:0000256" key="1">
    <source>
        <dbReference type="ARBA" id="ARBA00023125"/>
    </source>
</evidence>
<feature type="domain" description="Response regulatory" evidence="4">
    <location>
        <begin position="21"/>
        <end position="135"/>
    </location>
</feature>
<evidence type="ECO:0000313" key="6">
    <source>
        <dbReference type="EMBL" id="GFJ85595.1"/>
    </source>
</evidence>
<feature type="DNA-binding region" description="OmpR/PhoB-type" evidence="3">
    <location>
        <begin position="143"/>
        <end position="241"/>
    </location>
</feature>
<evidence type="ECO:0000259" key="5">
    <source>
        <dbReference type="PROSITE" id="PS51755"/>
    </source>
</evidence>
<accession>A0A6V8KYJ5</accession>
<dbReference type="CDD" id="cd00383">
    <property type="entry name" value="trans_reg_C"/>
    <property type="match status" value="1"/>
</dbReference>
<dbReference type="GO" id="GO:0006355">
    <property type="term" value="P:regulation of DNA-templated transcription"/>
    <property type="evidence" value="ECO:0007669"/>
    <property type="project" value="InterPro"/>
</dbReference>
<dbReference type="Gene3D" id="6.10.250.690">
    <property type="match status" value="1"/>
</dbReference>
<dbReference type="GO" id="GO:0000156">
    <property type="term" value="F:phosphorelay response regulator activity"/>
    <property type="evidence" value="ECO:0007669"/>
    <property type="project" value="TreeGrafter"/>
</dbReference>
<dbReference type="SUPFAM" id="SSF46894">
    <property type="entry name" value="C-terminal effector domain of the bipartite response regulators"/>
    <property type="match status" value="1"/>
</dbReference>
<feature type="domain" description="OmpR/PhoB-type" evidence="5">
    <location>
        <begin position="143"/>
        <end position="241"/>
    </location>
</feature>
<dbReference type="PROSITE" id="PS50110">
    <property type="entry name" value="RESPONSE_REGULATORY"/>
    <property type="match status" value="1"/>
</dbReference>
<gene>
    <name evidence="6" type="primary">tcrA</name>
    <name evidence="6" type="ORF">Phou_097750</name>
</gene>
<dbReference type="Gene3D" id="1.10.10.10">
    <property type="entry name" value="Winged helix-like DNA-binding domain superfamily/Winged helix DNA-binding domain"/>
    <property type="match status" value="1"/>
</dbReference>
<dbReference type="SUPFAM" id="SSF52172">
    <property type="entry name" value="CheY-like"/>
    <property type="match status" value="1"/>
</dbReference>
<sequence length="243" mass="27122">MENLQTGRTRWGDDATPAAMRLLVVEDDPTMSALLVRGLERVGYVVDAVDNGPDALWSVFENGYDAVVLDAMIPPPDGFEVCRRMREEGRWEPVLLVTARDAVPDRVRGLDAGADDYLLKPFTFAELYARLRAVTRRHPHARPALVQIGDLSLDPVSRVVRRGGTRIALSPREFALLAAFLSRPGEVLSPSDLLDDVWDLALDGPELVGAYVRYLRDKVDRPFARQNIQEIPEIGAYRFDPEG</sequence>
<name>A0A6V8KYJ5_9ACTN</name>
<protein>
    <submittedName>
        <fullName evidence="6">Transcriptional regulatory protein TcrA</fullName>
    </submittedName>
</protein>
<dbReference type="InterPro" id="IPR036388">
    <property type="entry name" value="WH-like_DNA-bd_sf"/>
</dbReference>
<dbReference type="InterPro" id="IPR001867">
    <property type="entry name" value="OmpR/PhoB-type_DNA-bd"/>
</dbReference>
<dbReference type="Pfam" id="PF00486">
    <property type="entry name" value="Trans_reg_C"/>
    <property type="match status" value="1"/>
</dbReference>
<dbReference type="InterPro" id="IPR011006">
    <property type="entry name" value="CheY-like_superfamily"/>
</dbReference>
<dbReference type="CDD" id="cd19935">
    <property type="entry name" value="REC_OmpR_CusR-like"/>
    <property type="match status" value="1"/>
</dbReference>
<dbReference type="Gene3D" id="3.40.50.2300">
    <property type="match status" value="1"/>
</dbReference>